<name>A0A3N0DZU6_9ACTN</name>
<dbReference type="Proteomes" id="UP000277094">
    <property type="component" value="Unassembled WGS sequence"/>
</dbReference>
<feature type="active site" description="Nucleophile" evidence="1">
    <location>
        <position position="42"/>
    </location>
</feature>
<feature type="active site" evidence="1">
    <location>
        <position position="265"/>
    </location>
</feature>
<dbReference type="PANTHER" id="PTHR37981:SF1">
    <property type="entry name" value="SGNH HYDROLASE-TYPE ESTERASE DOMAIN-CONTAINING PROTEIN"/>
    <property type="match status" value="1"/>
</dbReference>
<reference evidence="6 7" key="1">
    <citation type="submission" date="2018-11" db="EMBL/GenBank/DDBJ databases">
        <authorList>
            <person name="Li F."/>
        </authorList>
    </citation>
    <scope>NUCLEOTIDE SEQUENCE [LARGE SCALE GENOMIC DNA]</scope>
    <source>
        <strain evidence="6 7">KIS18-7</strain>
    </source>
</reference>
<evidence type="ECO:0000313" key="6">
    <source>
        <dbReference type="EMBL" id="RNL81135.1"/>
    </source>
</evidence>
<keyword evidence="3" id="KW-0472">Membrane</keyword>
<evidence type="ECO:0000256" key="4">
    <source>
        <dbReference type="SAM" id="SignalP"/>
    </source>
</evidence>
<keyword evidence="7" id="KW-1185">Reference proteome</keyword>
<keyword evidence="3" id="KW-0812">Transmembrane</keyword>
<dbReference type="PANTHER" id="PTHR37981">
    <property type="entry name" value="LIPASE 2"/>
    <property type="match status" value="1"/>
</dbReference>
<evidence type="ECO:0000256" key="2">
    <source>
        <dbReference type="PIRSR" id="PIRSR637460-2"/>
    </source>
</evidence>
<keyword evidence="6" id="KW-0378">Hydrolase</keyword>
<sequence>MTRSRTGTSLLAAALLAAVLLAPQHAAAEVSPGGRYVALGDSYSADSGVGPLAKGSYPFCLQSARNYPKLVAADLGLSLTDVTCGGATTGNLTKSQYPGVAPQLDALNGTESVVTLGMGGNDSFLFAGAIAACGAFAPVALLDLGAPCKQKYGDRFDRLIEADAPAIGAALDAIHQRSPHAVLYVVGYLDILPQSGRCYAKMPLTTGDTAYMNGVEKHINTMLAQQAALHGARFIDTYAPSIGHDVCQPAGVRWIEPPLSGQPIHPGPDGAAGQARIVAAAMRS</sequence>
<dbReference type="RefSeq" id="WP_123232340.1">
    <property type="nucleotide sequence ID" value="NZ_RJSG01000001.1"/>
</dbReference>
<dbReference type="CDD" id="cd01823">
    <property type="entry name" value="SEST_like"/>
    <property type="match status" value="1"/>
</dbReference>
<feature type="disulfide bond" evidence="2">
    <location>
        <begin position="198"/>
        <end position="247"/>
    </location>
</feature>
<dbReference type="GO" id="GO:0004806">
    <property type="term" value="F:triacylglycerol lipase activity"/>
    <property type="evidence" value="ECO:0007669"/>
    <property type="project" value="TreeGrafter"/>
</dbReference>
<dbReference type="InterPro" id="IPR037460">
    <property type="entry name" value="SEST-like"/>
</dbReference>
<feature type="domain" description="SGNH hydrolase-type esterase" evidence="5">
    <location>
        <begin position="38"/>
        <end position="271"/>
    </location>
</feature>
<evidence type="ECO:0000259" key="5">
    <source>
        <dbReference type="Pfam" id="PF13472"/>
    </source>
</evidence>
<feature type="signal peptide" evidence="4">
    <location>
        <begin position="1"/>
        <end position="28"/>
    </location>
</feature>
<keyword evidence="3" id="KW-1133">Transmembrane helix</keyword>
<comment type="caution">
    <text evidence="6">The sequence shown here is derived from an EMBL/GenBank/DDBJ whole genome shotgun (WGS) entry which is preliminary data.</text>
</comment>
<proteinExistence type="predicted"/>
<gene>
    <name evidence="6" type="ORF">EFL95_01800</name>
</gene>
<feature type="disulfide bond" evidence="2">
    <location>
        <begin position="133"/>
        <end position="148"/>
    </location>
</feature>
<feature type="chain" id="PRO_5018135709" evidence="4">
    <location>
        <begin position="29"/>
        <end position="284"/>
    </location>
</feature>
<accession>A0A3N0DZU6</accession>
<organism evidence="6 7">
    <name type="scientific">Nocardioides marmorisolisilvae</name>
    <dbReference type="NCBI Taxonomy" id="1542737"/>
    <lineage>
        <taxon>Bacteria</taxon>
        <taxon>Bacillati</taxon>
        <taxon>Actinomycetota</taxon>
        <taxon>Actinomycetes</taxon>
        <taxon>Propionibacteriales</taxon>
        <taxon>Nocardioidaceae</taxon>
        <taxon>Nocardioides</taxon>
    </lineage>
</organism>
<dbReference type="SUPFAM" id="SSF52266">
    <property type="entry name" value="SGNH hydrolase"/>
    <property type="match status" value="1"/>
</dbReference>
<dbReference type="GO" id="GO:0019433">
    <property type="term" value="P:triglyceride catabolic process"/>
    <property type="evidence" value="ECO:0007669"/>
    <property type="project" value="TreeGrafter"/>
</dbReference>
<feature type="transmembrane region" description="Helical" evidence="3">
    <location>
        <begin position="124"/>
        <end position="146"/>
    </location>
</feature>
<dbReference type="InterPro" id="IPR013830">
    <property type="entry name" value="SGNH_hydro"/>
</dbReference>
<feature type="disulfide bond" evidence="2">
    <location>
        <begin position="60"/>
        <end position="84"/>
    </location>
</feature>
<dbReference type="Gene3D" id="3.40.50.1110">
    <property type="entry name" value="SGNH hydrolase"/>
    <property type="match status" value="1"/>
</dbReference>
<dbReference type="OrthoDB" id="5503950at2"/>
<keyword evidence="2" id="KW-1015">Disulfide bond</keyword>
<evidence type="ECO:0000256" key="3">
    <source>
        <dbReference type="SAM" id="Phobius"/>
    </source>
</evidence>
<dbReference type="InterPro" id="IPR036514">
    <property type="entry name" value="SGNH_hydro_sf"/>
</dbReference>
<evidence type="ECO:0000313" key="7">
    <source>
        <dbReference type="Proteomes" id="UP000277094"/>
    </source>
</evidence>
<dbReference type="AlphaFoldDB" id="A0A3N0DZU6"/>
<protein>
    <submittedName>
        <fullName evidence="6">SGNH/GDSL hydrolase family protein</fullName>
    </submittedName>
</protein>
<dbReference type="EMBL" id="RJSG01000001">
    <property type="protein sequence ID" value="RNL81135.1"/>
    <property type="molecule type" value="Genomic_DNA"/>
</dbReference>
<evidence type="ECO:0000256" key="1">
    <source>
        <dbReference type="PIRSR" id="PIRSR637460-1"/>
    </source>
</evidence>
<dbReference type="Pfam" id="PF13472">
    <property type="entry name" value="Lipase_GDSL_2"/>
    <property type="match status" value="1"/>
</dbReference>
<keyword evidence="4" id="KW-0732">Signal</keyword>